<feature type="repeat" description="TPR" evidence="3">
    <location>
        <begin position="138"/>
        <end position="171"/>
    </location>
</feature>
<dbReference type="SUPFAM" id="SSF48452">
    <property type="entry name" value="TPR-like"/>
    <property type="match status" value="1"/>
</dbReference>
<organism evidence="4 5">
    <name type="scientific">Carnobacterium antarcticum</name>
    <dbReference type="NCBI Taxonomy" id="2126436"/>
    <lineage>
        <taxon>Bacteria</taxon>
        <taxon>Bacillati</taxon>
        <taxon>Bacillota</taxon>
        <taxon>Bacilli</taxon>
        <taxon>Lactobacillales</taxon>
        <taxon>Carnobacteriaceae</taxon>
        <taxon>Carnobacterium</taxon>
    </lineage>
</organism>
<evidence type="ECO:0000313" key="4">
    <source>
        <dbReference type="EMBL" id="MFD1799562.1"/>
    </source>
</evidence>
<dbReference type="InterPro" id="IPR019734">
    <property type="entry name" value="TPR_rpt"/>
</dbReference>
<evidence type="ECO:0000256" key="3">
    <source>
        <dbReference type="PROSITE-ProRule" id="PRU00339"/>
    </source>
</evidence>
<keyword evidence="2 3" id="KW-0802">TPR repeat</keyword>
<reference evidence="5" key="1">
    <citation type="journal article" date="2019" name="Int. J. Syst. Evol. Microbiol.">
        <title>The Global Catalogue of Microorganisms (GCM) 10K type strain sequencing project: providing services to taxonomists for standard genome sequencing and annotation.</title>
        <authorList>
            <consortium name="The Broad Institute Genomics Platform"/>
            <consortium name="The Broad Institute Genome Sequencing Center for Infectious Disease"/>
            <person name="Wu L."/>
            <person name="Ma J."/>
        </authorList>
    </citation>
    <scope>NUCLEOTIDE SEQUENCE [LARGE SCALE GENOMIC DNA]</scope>
    <source>
        <strain evidence="5">KCTC 42143</strain>
    </source>
</reference>
<keyword evidence="1" id="KW-0677">Repeat</keyword>
<comment type="caution">
    <text evidence="4">The sequence shown here is derived from an EMBL/GenBank/DDBJ whole genome shotgun (WGS) entry which is preliminary data.</text>
</comment>
<sequence length="227" mass="26263">MNRNHEAFQLWEQGNLNEAIQLLFEEIEEQPENSDSYYNLAMILIVAKKYADAQAVLETALQKKPEHPTLLYAFGNLYYQQERYTESLVYFTRVFQHPQTGLKNDAARMIGQCYFSLKEPKKALVYLLMVKIANEPDSALFLLIGNCLMQTGHFDEAKDYLEKVMEITPDNDEAWFKRGLIGMALKEPPTVFEAFFKQSSTLNPNSHQERIQQLKAIEAMVQPPTKE</sequence>
<feature type="repeat" description="TPR" evidence="3">
    <location>
        <begin position="34"/>
        <end position="67"/>
    </location>
</feature>
<evidence type="ECO:0000256" key="1">
    <source>
        <dbReference type="ARBA" id="ARBA00022737"/>
    </source>
</evidence>
<dbReference type="Pfam" id="PF13432">
    <property type="entry name" value="TPR_16"/>
    <property type="match status" value="1"/>
</dbReference>
<dbReference type="Pfam" id="PF14559">
    <property type="entry name" value="TPR_19"/>
    <property type="match status" value="1"/>
</dbReference>
<gene>
    <name evidence="4" type="ORF">ACFSBK_06820</name>
</gene>
<dbReference type="PANTHER" id="PTHR45586">
    <property type="entry name" value="TPR REPEAT-CONTAINING PROTEIN PA4667"/>
    <property type="match status" value="1"/>
</dbReference>
<dbReference type="SMART" id="SM00028">
    <property type="entry name" value="TPR"/>
    <property type="match status" value="4"/>
</dbReference>
<dbReference type="RefSeq" id="WP_058918254.1">
    <property type="nucleotide sequence ID" value="NZ_JBHSQC010000025.1"/>
</dbReference>
<evidence type="ECO:0000256" key="2">
    <source>
        <dbReference type="ARBA" id="ARBA00022803"/>
    </source>
</evidence>
<dbReference type="PANTHER" id="PTHR45586:SF1">
    <property type="entry name" value="LIPOPOLYSACCHARIDE ASSEMBLY PROTEIN B"/>
    <property type="match status" value="1"/>
</dbReference>
<dbReference type="InterPro" id="IPR011990">
    <property type="entry name" value="TPR-like_helical_dom_sf"/>
</dbReference>
<dbReference type="Proteomes" id="UP001597285">
    <property type="component" value="Unassembled WGS sequence"/>
</dbReference>
<dbReference type="InterPro" id="IPR051012">
    <property type="entry name" value="CellSynth/LPSAsmb/PSIAsmb"/>
</dbReference>
<dbReference type="Gene3D" id="1.25.40.10">
    <property type="entry name" value="Tetratricopeptide repeat domain"/>
    <property type="match status" value="2"/>
</dbReference>
<proteinExistence type="predicted"/>
<dbReference type="Pfam" id="PF13181">
    <property type="entry name" value="TPR_8"/>
    <property type="match status" value="1"/>
</dbReference>
<keyword evidence="5" id="KW-1185">Reference proteome</keyword>
<name>A0ABW4NME4_9LACT</name>
<dbReference type="PROSITE" id="PS50005">
    <property type="entry name" value="TPR"/>
    <property type="match status" value="2"/>
</dbReference>
<evidence type="ECO:0000313" key="5">
    <source>
        <dbReference type="Proteomes" id="UP001597285"/>
    </source>
</evidence>
<dbReference type="EMBL" id="JBHUFF010000013">
    <property type="protein sequence ID" value="MFD1799562.1"/>
    <property type="molecule type" value="Genomic_DNA"/>
</dbReference>
<accession>A0ABW4NME4</accession>
<protein>
    <submittedName>
        <fullName evidence="4">Tetratricopeptide repeat protein</fullName>
    </submittedName>
</protein>